<dbReference type="PANTHER" id="PTHR30055:SF234">
    <property type="entry name" value="HTH-TYPE TRANSCRIPTIONAL REGULATOR BETI"/>
    <property type="match status" value="1"/>
</dbReference>
<feature type="region of interest" description="Disordered" evidence="5">
    <location>
        <begin position="1"/>
        <end position="20"/>
    </location>
</feature>
<dbReference type="PANTHER" id="PTHR30055">
    <property type="entry name" value="HTH-TYPE TRANSCRIPTIONAL REGULATOR RUTR"/>
    <property type="match status" value="1"/>
</dbReference>
<dbReference type="AlphaFoldDB" id="A0A839UKB0"/>
<dbReference type="PRINTS" id="PR00455">
    <property type="entry name" value="HTHTETR"/>
</dbReference>
<feature type="domain" description="HTH tetR-type" evidence="6">
    <location>
        <begin position="24"/>
        <end position="84"/>
    </location>
</feature>
<proteinExistence type="predicted"/>
<dbReference type="PROSITE" id="PS01081">
    <property type="entry name" value="HTH_TETR_1"/>
    <property type="match status" value="1"/>
</dbReference>
<dbReference type="InterPro" id="IPR023772">
    <property type="entry name" value="DNA-bd_HTH_TetR-type_CS"/>
</dbReference>
<name>A0A839UKB0_9GAMM</name>
<dbReference type="Proteomes" id="UP000559987">
    <property type="component" value="Unassembled WGS sequence"/>
</dbReference>
<dbReference type="PROSITE" id="PS50977">
    <property type="entry name" value="HTH_TETR_2"/>
    <property type="match status" value="1"/>
</dbReference>
<evidence type="ECO:0000256" key="3">
    <source>
        <dbReference type="ARBA" id="ARBA00023163"/>
    </source>
</evidence>
<accession>A0A839UKB0</accession>
<comment type="caution">
    <text evidence="7">The sequence shown here is derived from an EMBL/GenBank/DDBJ whole genome shotgun (WGS) entry which is preliminary data.</text>
</comment>
<dbReference type="InterPro" id="IPR050109">
    <property type="entry name" value="HTH-type_TetR-like_transc_reg"/>
</dbReference>
<evidence type="ECO:0000256" key="1">
    <source>
        <dbReference type="ARBA" id="ARBA00023015"/>
    </source>
</evidence>
<keyword evidence="2 4" id="KW-0238">DNA-binding</keyword>
<feature type="DNA-binding region" description="H-T-H motif" evidence="4">
    <location>
        <begin position="47"/>
        <end position="66"/>
    </location>
</feature>
<dbReference type="Gene3D" id="1.10.357.10">
    <property type="entry name" value="Tetracycline Repressor, domain 2"/>
    <property type="match status" value="1"/>
</dbReference>
<evidence type="ECO:0000259" key="6">
    <source>
        <dbReference type="PROSITE" id="PS50977"/>
    </source>
</evidence>
<dbReference type="GO" id="GO:0003700">
    <property type="term" value="F:DNA-binding transcription factor activity"/>
    <property type="evidence" value="ECO:0007669"/>
    <property type="project" value="TreeGrafter"/>
</dbReference>
<protein>
    <submittedName>
        <fullName evidence="7">AcrR family transcriptional regulator</fullName>
    </submittedName>
</protein>
<dbReference type="EMBL" id="JACHXZ010000002">
    <property type="protein sequence ID" value="MBB3168282.1"/>
    <property type="molecule type" value="Genomic_DNA"/>
</dbReference>
<keyword evidence="8" id="KW-1185">Reference proteome</keyword>
<keyword evidence="3" id="KW-0804">Transcription</keyword>
<dbReference type="GO" id="GO:0000976">
    <property type="term" value="F:transcription cis-regulatory region binding"/>
    <property type="evidence" value="ECO:0007669"/>
    <property type="project" value="TreeGrafter"/>
</dbReference>
<keyword evidence="1" id="KW-0805">Transcription regulation</keyword>
<organism evidence="7 8">
    <name type="scientific">Simiduia aestuariiviva</name>
    <dbReference type="NCBI Taxonomy" id="1510459"/>
    <lineage>
        <taxon>Bacteria</taxon>
        <taxon>Pseudomonadati</taxon>
        <taxon>Pseudomonadota</taxon>
        <taxon>Gammaproteobacteria</taxon>
        <taxon>Cellvibrionales</taxon>
        <taxon>Cellvibrionaceae</taxon>
        <taxon>Simiduia</taxon>
    </lineage>
</organism>
<dbReference type="InterPro" id="IPR009057">
    <property type="entry name" value="Homeodomain-like_sf"/>
</dbReference>
<evidence type="ECO:0000256" key="4">
    <source>
        <dbReference type="PROSITE-ProRule" id="PRU00335"/>
    </source>
</evidence>
<evidence type="ECO:0000256" key="5">
    <source>
        <dbReference type="SAM" id="MobiDB-lite"/>
    </source>
</evidence>
<dbReference type="Pfam" id="PF17918">
    <property type="entry name" value="TetR_C_15"/>
    <property type="match status" value="1"/>
</dbReference>
<dbReference type="RefSeq" id="WP_183909774.1">
    <property type="nucleotide sequence ID" value="NZ_JACHXZ010000002.1"/>
</dbReference>
<dbReference type="InterPro" id="IPR041669">
    <property type="entry name" value="TetR_C_15"/>
</dbReference>
<evidence type="ECO:0000313" key="7">
    <source>
        <dbReference type="EMBL" id="MBB3168282.1"/>
    </source>
</evidence>
<sequence length="226" mass="25733">MTSRTEKRTNSIVPRRQPVQERAKVRTRQILDVTARLLGEVGFDELTTILIAKELSISVGSLYHYFPNKQSILYALGDRWLETMSQALTNIEQMPIESLPLANVIDRAVDQMVTVYRDERAILPLAQAMWAVPELRDLDERHDAMIIDRMMAIFRRLGFTSSDNELNRLGRAYLEMTHALSLVVVNQVGRRSDRTLADLKRLVLALLEPHRTDDIVAAGPEDIEGP</sequence>
<dbReference type="SUPFAM" id="SSF46689">
    <property type="entry name" value="Homeodomain-like"/>
    <property type="match status" value="1"/>
</dbReference>
<dbReference type="Pfam" id="PF00440">
    <property type="entry name" value="TetR_N"/>
    <property type="match status" value="1"/>
</dbReference>
<evidence type="ECO:0000256" key="2">
    <source>
        <dbReference type="ARBA" id="ARBA00023125"/>
    </source>
</evidence>
<gene>
    <name evidence="7" type="ORF">FHS30_001466</name>
</gene>
<evidence type="ECO:0000313" key="8">
    <source>
        <dbReference type="Proteomes" id="UP000559987"/>
    </source>
</evidence>
<reference evidence="7 8" key="1">
    <citation type="submission" date="2020-08" db="EMBL/GenBank/DDBJ databases">
        <title>Genomic Encyclopedia of Type Strains, Phase III (KMG-III): the genomes of soil and plant-associated and newly described type strains.</title>
        <authorList>
            <person name="Whitman W."/>
        </authorList>
    </citation>
    <scope>NUCLEOTIDE SEQUENCE [LARGE SCALE GENOMIC DNA]</scope>
    <source>
        <strain evidence="7 8">CECT 8571</strain>
    </source>
</reference>
<dbReference type="InterPro" id="IPR001647">
    <property type="entry name" value="HTH_TetR"/>
</dbReference>